<dbReference type="PROSITE" id="PS51782">
    <property type="entry name" value="LYSM"/>
    <property type="match status" value="1"/>
</dbReference>
<dbReference type="PANTHER" id="PTHR34700">
    <property type="entry name" value="POTASSIUM BINDING PROTEIN KBP"/>
    <property type="match status" value="1"/>
</dbReference>
<protein>
    <submittedName>
        <fullName evidence="3">Peptidoglycan-binding protein lysin domain protein, CBM50</fullName>
    </submittedName>
</protein>
<dbReference type="OrthoDB" id="9765158at2"/>
<evidence type="ECO:0000313" key="4">
    <source>
        <dbReference type="Proteomes" id="UP000229757"/>
    </source>
</evidence>
<reference evidence="3 4" key="1">
    <citation type="journal article" date="2017" name="Environ. Microbiol.">
        <title>Genomic and physiological analyses of 'Reinekea forsetii' reveal a versatile opportunistic lifestyle during spring algae blooms.</title>
        <authorList>
            <person name="Avci B."/>
            <person name="Hahnke R.L."/>
            <person name="Chafee M."/>
            <person name="Fischer T."/>
            <person name="Gruber-Vodicka H."/>
            <person name="Tegetmeyer H.E."/>
            <person name="Harder J."/>
            <person name="Fuchs B.M."/>
            <person name="Amann R.I."/>
            <person name="Teeling H."/>
        </authorList>
    </citation>
    <scope>NUCLEOTIDE SEQUENCE [LARGE SCALE GENOMIC DNA]</scope>
    <source>
        <strain evidence="3 4">Hel1_31_D35</strain>
    </source>
</reference>
<dbReference type="RefSeq" id="WP_100258601.1">
    <property type="nucleotide sequence ID" value="NZ_CP011797.1"/>
</dbReference>
<name>A0A2K8KUK2_9GAMM</name>
<dbReference type="InterPro" id="IPR052196">
    <property type="entry name" value="Bact_Kbp"/>
</dbReference>
<sequence>MRKIIAALLGCCFAMGLSGADELTLNDDVPDQYVVVKGDTLWDISDMFLADPWKWQDIWYLNPQVEDPHLIYPGDVIGLVMIDGERRLTTIMRSDSANTLKIYSDQADANGVVKLRPTARITPIFGAIPAIPREHVDGFLSGNRILASAELKSAPYIISGMEGRLLLGAGDQVYARGEFNVDLPAYQIYRMGKIYRDPYTKERLGYEAIELGTARLDNLQGEIATFELERSSQQVAIEDRILPSDEAQLETVFYPSEPPQGVDGVIVDSGRGASFIGQYDVVLLNVGEREGVAAGMIFRINRRGDRVRDPINKDRIQLPEEEAGLLMVFRTFEKMSYGLVLDAKLPMRVGDPIVNPGF</sequence>
<dbReference type="Gene3D" id="3.10.350.10">
    <property type="entry name" value="LysM domain"/>
    <property type="match status" value="1"/>
</dbReference>
<feature type="signal peptide" evidence="1">
    <location>
        <begin position="1"/>
        <end position="20"/>
    </location>
</feature>
<evidence type="ECO:0000256" key="1">
    <source>
        <dbReference type="SAM" id="SignalP"/>
    </source>
</evidence>
<dbReference type="KEGG" id="rfo:REIFOR_03307"/>
<evidence type="ECO:0000313" key="3">
    <source>
        <dbReference type="EMBL" id="ATX78410.1"/>
    </source>
</evidence>
<dbReference type="Proteomes" id="UP000229757">
    <property type="component" value="Chromosome"/>
</dbReference>
<dbReference type="Pfam" id="PF01476">
    <property type="entry name" value="LysM"/>
    <property type="match status" value="1"/>
</dbReference>
<dbReference type="InterPro" id="IPR018392">
    <property type="entry name" value="LysM"/>
</dbReference>
<keyword evidence="4" id="KW-1185">Reference proteome</keyword>
<gene>
    <name evidence="3" type="ORF">REIFOR_03307</name>
</gene>
<dbReference type="AlphaFoldDB" id="A0A2K8KUK2"/>
<dbReference type="InterPro" id="IPR036779">
    <property type="entry name" value="LysM_dom_sf"/>
</dbReference>
<evidence type="ECO:0000259" key="2">
    <source>
        <dbReference type="PROSITE" id="PS51782"/>
    </source>
</evidence>
<dbReference type="PANTHER" id="PTHR34700:SF4">
    <property type="entry name" value="PHAGE-LIKE ELEMENT PBSX PROTEIN XKDP"/>
    <property type="match status" value="1"/>
</dbReference>
<accession>A0A2K8KUK2</accession>
<organism evidence="3 4">
    <name type="scientific">Reinekea forsetii</name>
    <dbReference type="NCBI Taxonomy" id="1336806"/>
    <lineage>
        <taxon>Bacteria</taxon>
        <taxon>Pseudomonadati</taxon>
        <taxon>Pseudomonadota</taxon>
        <taxon>Gammaproteobacteria</taxon>
        <taxon>Oceanospirillales</taxon>
        <taxon>Saccharospirillaceae</taxon>
        <taxon>Reinekea</taxon>
    </lineage>
</organism>
<dbReference type="SUPFAM" id="SSF54106">
    <property type="entry name" value="LysM domain"/>
    <property type="match status" value="1"/>
</dbReference>
<feature type="chain" id="PRO_5014707170" evidence="1">
    <location>
        <begin position="21"/>
        <end position="358"/>
    </location>
</feature>
<dbReference type="EMBL" id="CP011797">
    <property type="protein sequence ID" value="ATX78410.1"/>
    <property type="molecule type" value="Genomic_DNA"/>
</dbReference>
<dbReference type="CDD" id="cd00118">
    <property type="entry name" value="LysM"/>
    <property type="match status" value="1"/>
</dbReference>
<proteinExistence type="predicted"/>
<feature type="domain" description="LysM" evidence="2">
    <location>
        <begin position="31"/>
        <end position="79"/>
    </location>
</feature>
<keyword evidence="1" id="KW-0732">Signal</keyword>